<reference evidence="2" key="1">
    <citation type="journal article" date="2020" name="Stud. Mycol.">
        <title>101 Dothideomycetes genomes: a test case for predicting lifestyles and emergence of pathogens.</title>
        <authorList>
            <person name="Haridas S."/>
            <person name="Albert R."/>
            <person name="Binder M."/>
            <person name="Bloem J."/>
            <person name="Labutti K."/>
            <person name="Salamov A."/>
            <person name="Andreopoulos B."/>
            <person name="Baker S."/>
            <person name="Barry K."/>
            <person name="Bills G."/>
            <person name="Bluhm B."/>
            <person name="Cannon C."/>
            <person name="Castanera R."/>
            <person name="Culley D."/>
            <person name="Daum C."/>
            <person name="Ezra D."/>
            <person name="Gonzalez J."/>
            <person name="Henrissat B."/>
            <person name="Kuo A."/>
            <person name="Liang C."/>
            <person name="Lipzen A."/>
            <person name="Lutzoni F."/>
            <person name="Magnuson J."/>
            <person name="Mondo S."/>
            <person name="Nolan M."/>
            <person name="Ohm R."/>
            <person name="Pangilinan J."/>
            <person name="Park H.-J."/>
            <person name="Ramirez L."/>
            <person name="Alfaro M."/>
            <person name="Sun H."/>
            <person name="Tritt A."/>
            <person name="Yoshinaga Y."/>
            <person name="Zwiers L.-H."/>
            <person name="Turgeon B."/>
            <person name="Goodwin S."/>
            <person name="Spatafora J."/>
            <person name="Crous P."/>
            <person name="Grigoriev I."/>
        </authorList>
    </citation>
    <scope>NUCLEOTIDE SEQUENCE</scope>
    <source>
        <strain evidence="2">CBS 113979</strain>
    </source>
</reference>
<dbReference type="SUPFAM" id="SSF81383">
    <property type="entry name" value="F-box domain"/>
    <property type="match status" value="1"/>
</dbReference>
<dbReference type="Proteomes" id="UP000800041">
    <property type="component" value="Unassembled WGS sequence"/>
</dbReference>
<dbReference type="EMBL" id="ML977138">
    <property type="protein sequence ID" value="KAF1991831.1"/>
    <property type="molecule type" value="Genomic_DNA"/>
</dbReference>
<name>A0A6G1HF23_9PEZI</name>
<dbReference type="CDD" id="cd09917">
    <property type="entry name" value="F-box_SF"/>
    <property type="match status" value="1"/>
</dbReference>
<dbReference type="OrthoDB" id="5425556at2759"/>
<organism evidence="2 3">
    <name type="scientific">Aulographum hederae CBS 113979</name>
    <dbReference type="NCBI Taxonomy" id="1176131"/>
    <lineage>
        <taxon>Eukaryota</taxon>
        <taxon>Fungi</taxon>
        <taxon>Dikarya</taxon>
        <taxon>Ascomycota</taxon>
        <taxon>Pezizomycotina</taxon>
        <taxon>Dothideomycetes</taxon>
        <taxon>Pleosporomycetidae</taxon>
        <taxon>Aulographales</taxon>
        <taxon>Aulographaceae</taxon>
    </lineage>
</organism>
<evidence type="ECO:0000313" key="3">
    <source>
        <dbReference type="Proteomes" id="UP000800041"/>
    </source>
</evidence>
<dbReference type="InterPro" id="IPR001810">
    <property type="entry name" value="F-box_dom"/>
</dbReference>
<feature type="domain" description="F-box" evidence="1">
    <location>
        <begin position="19"/>
        <end position="63"/>
    </location>
</feature>
<gene>
    <name evidence="2" type="ORF">K402DRAFT_399797</name>
</gene>
<dbReference type="Pfam" id="PF00646">
    <property type="entry name" value="F-box"/>
    <property type="match status" value="1"/>
</dbReference>
<keyword evidence="3" id="KW-1185">Reference proteome</keyword>
<dbReference type="InterPro" id="IPR032675">
    <property type="entry name" value="LRR_dom_sf"/>
</dbReference>
<protein>
    <recommendedName>
        <fullName evidence="1">F-box domain-containing protein</fullName>
    </recommendedName>
</protein>
<dbReference type="SUPFAM" id="SSF52047">
    <property type="entry name" value="RNI-like"/>
    <property type="match status" value="1"/>
</dbReference>
<accession>A0A6G1HF23</accession>
<dbReference type="AlphaFoldDB" id="A0A6G1HF23"/>
<evidence type="ECO:0000313" key="2">
    <source>
        <dbReference type="EMBL" id="KAF1991831.1"/>
    </source>
</evidence>
<dbReference type="Gene3D" id="3.80.10.10">
    <property type="entry name" value="Ribonuclease Inhibitor"/>
    <property type="match status" value="2"/>
</dbReference>
<sequence>MPTVPPEIESGKAKKLSESTLLLNLPAEVAILILSYLPLRTLLDFSLTSHASHTLAAAALQTLSIGVYPTRICSLISQLSTSSIDIRSSSEIAAHPDQSANVIIPDAYAHDPATLVAFHDRLLSTVLTRYCSSLRTLQLSIWTLSMPVARALAKCKSLERLTLLVENPFQRSRGFRFVREGRPNQLPAESPEAWDLISGTWSRLEKLKLEGAGVMMEQVEALVRPNRRLKELWLKDCGRVGARLFHFLAEWPGRESLERLTFSRCGDVNEGILECIDKLPRLKLLCISGSMSLSPTVVLQMNAEKWHIPTIIIPRGSVDDLSTVDHIEVDPQYESSDTD</sequence>
<proteinExistence type="predicted"/>
<dbReference type="InterPro" id="IPR036047">
    <property type="entry name" value="F-box-like_dom_sf"/>
</dbReference>
<evidence type="ECO:0000259" key="1">
    <source>
        <dbReference type="PROSITE" id="PS50181"/>
    </source>
</evidence>
<dbReference type="PROSITE" id="PS50181">
    <property type="entry name" value="FBOX"/>
    <property type="match status" value="1"/>
</dbReference>